<dbReference type="PANTHER" id="PTHR15367:SF2">
    <property type="entry name" value="DNA-DIRECTED RNA POLYMERASE III SUBUNIT"/>
    <property type="match status" value="1"/>
</dbReference>
<dbReference type="AlphaFoldDB" id="A0AAN8JRS7"/>
<organism evidence="6 7">
    <name type="scientific">Patella caerulea</name>
    <name type="common">Rayed Mediterranean limpet</name>
    <dbReference type="NCBI Taxonomy" id="87958"/>
    <lineage>
        <taxon>Eukaryota</taxon>
        <taxon>Metazoa</taxon>
        <taxon>Spiralia</taxon>
        <taxon>Lophotrochozoa</taxon>
        <taxon>Mollusca</taxon>
        <taxon>Gastropoda</taxon>
        <taxon>Patellogastropoda</taxon>
        <taxon>Patelloidea</taxon>
        <taxon>Patellidae</taxon>
        <taxon>Patella</taxon>
    </lineage>
</organism>
<name>A0AAN8JRS7_PATCE</name>
<feature type="region of interest" description="Disordered" evidence="5">
    <location>
        <begin position="145"/>
        <end position="223"/>
    </location>
</feature>
<dbReference type="EMBL" id="JAZGQO010000008">
    <property type="protein sequence ID" value="KAK6180350.1"/>
    <property type="molecule type" value="Genomic_DNA"/>
</dbReference>
<proteinExistence type="inferred from homology"/>
<dbReference type="GO" id="GO:0006383">
    <property type="term" value="P:transcription by RNA polymerase III"/>
    <property type="evidence" value="ECO:0007669"/>
    <property type="project" value="UniProtKB-UniRule"/>
</dbReference>
<dbReference type="PIRSF" id="PIRSF000777">
    <property type="entry name" value="RNA_polIII_C31"/>
    <property type="match status" value="1"/>
</dbReference>
<dbReference type="Pfam" id="PF11705">
    <property type="entry name" value="RNA_pol_3_Rpc31"/>
    <property type="match status" value="1"/>
</dbReference>
<evidence type="ECO:0000256" key="4">
    <source>
        <dbReference type="PIRNR" id="PIRNR000777"/>
    </source>
</evidence>
<feature type="compositionally biased region" description="Acidic residues" evidence="5">
    <location>
        <begin position="210"/>
        <end position="223"/>
    </location>
</feature>
<comment type="function">
    <text evidence="4">DNA-dependent RNA polymerase catalyzes the transcription of DNA into RNA using the four ribonucleoside triphosphates as substrates. Specific peripheric component of RNA polymerase III which synthesizes small RNAs, such as 5S rRNA and tRNAs.</text>
</comment>
<dbReference type="GO" id="GO:0005666">
    <property type="term" value="C:RNA polymerase III complex"/>
    <property type="evidence" value="ECO:0007669"/>
    <property type="project" value="UniProtKB-UniRule"/>
</dbReference>
<gene>
    <name evidence="6" type="ORF">SNE40_012521</name>
</gene>
<keyword evidence="7" id="KW-1185">Reference proteome</keyword>
<accession>A0AAN8JRS7</accession>
<evidence type="ECO:0000256" key="1">
    <source>
        <dbReference type="ARBA" id="ARBA00004123"/>
    </source>
</evidence>
<comment type="similarity">
    <text evidence="2 4">Belongs to the eukaryotic RPC7 RNA polymerase subunit family.</text>
</comment>
<keyword evidence="3 4" id="KW-0539">Nucleus</keyword>
<evidence type="ECO:0000313" key="6">
    <source>
        <dbReference type="EMBL" id="KAK6180350.1"/>
    </source>
</evidence>
<comment type="subunit">
    <text evidence="4">Component of the RNA polymerase III (Pol III) complex.</text>
</comment>
<evidence type="ECO:0000313" key="7">
    <source>
        <dbReference type="Proteomes" id="UP001347796"/>
    </source>
</evidence>
<feature type="compositionally biased region" description="Acidic residues" evidence="5">
    <location>
        <begin position="177"/>
        <end position="198"/>
    </location>
</feature>
<evidence type="ECO:0000256" key="2">
    <source>
        <dbReference type="ARBA" id="ARBA00008352"/>
    </source>
</evidence>
<dbReference type="PANTHER" id="PTHR15367">
    <property type="entry name" value="DNA-DIRECTED RNA POLYMERASE III"/>
    <property type="match status" value="1"/>
</dbReference>
<dbReference type="InterPro" id="IPR024661">
    <property type="entry name" value="RNA_pol_III_Rpc31"/>
</dbReference>
<feature type="compositionally biased region" description="Basic and acidic residues" evidence="5">
    <location>
        <begin position="145"/>
        <end position="159"/>
    </location>
</feature>
<protein>
    <recommendedName>
        <fullName evidence="4">DNA-directed RNA polymerase III subunit</fullName>
    </recommendedName>
</protein>
<sequence>MAGRGRGRGKTMSFNVEMLGFGRGETLPAPVQQPRPIYPPQIYKPVALKEGEDYEYMLALKQEFRGAAKKSPFYLNYSEKKRDVERYSDKYQLAQQESERKWIPDWRMFPAELKPATRRKIKSNIKPNLKKARVTERDKEDIVKKLEILETTDSKTEDKDKEDDEKDGEEKKKKDEDGEDIVDEEEIFDDEQLEEETDYGQSYFDNGEGFGDDDDDGDEGPVY</sequence>
<comment type="subcellular location">
    <subcellularLocation>
        <location evidence="1 4">Nucleus</location>
    </subcellularLocation>
</comment>
<reference evidence="6 7" key="1">
    <citation type="submission" date="2024-01" db="EMBL/GenBank/DDBJ databases">
        <title>The genome of the rayed Mediterranean limpet Patella caerulea (Linnaeus, 1758).</title>
        <authorList>
            <person name="Anh-Thu Weber A."/>
            <person name="Halstead-Nussloch G."/>
        </authorList>
    </citation>
    <scope>NUCLEOTIDE SEQUENCE [LARGE SCALE GENOMIC DNA]</scope>
    <source>
        <strain evidence="6">AATW-2023a</strain>
        <tissue evidence="6">Whole specimen</tissue>
    </source>
</reference>
<evidence type="ECO:0000256" key="3">
    <source>
        <dbReference type="ARBA" id="ARBA00023242"/>
    </source>
</evidence>
<dbReference type="Proteomes" id="UP001347796">
    <property type="component" value="Unassembled WGS sequence"/>
</dbReference>
<evidence type="ECO:0000256" key="5">
    <source>
        <dbReference type="SAM" id="MobiDB-lite"/>
    </source>
</evidence>
<comment type="caution">
    <text evidence="6">The sequence shown here is derived from an EMBL/GenBank/DDBJ whole genome shotgun (WGS) entry which is preliminary data.</text>
</comment>